<reference evidence="2 3" key="1">
    <citation type="submission" date="2020-08" db="EMBL/GenBank/DDBJ databases">
        <title>Genomic Encyclopedia of Type Strains, Phase IV (KMG-IV): sequencing the most valuable type-strain genomes for metagenomic binning, comparative biology and taxonomic classification.</title>
        <authorList>
            <person name="Goeker M."/>
        </authorList>
    </citation>
    <scope>NUCLEOTIDE SEQUENCE [LARGE SCALE GENOMIC DNA]</scope>
    <source>
        <strain evidence="2 3">DSM 14552</strain>
    </source>
</reference>
<sequence length="112" mass="11882">MSFENQGLFAPAETGPGLRRMTWHELCSRIAAVQDFRRLMGSSGNSEITPSTGSFDGRTARIIASGFSGVPAQSIENEGLVNPTSSVNGKADPAHLDGQMTGVRSSRADVRD</sequence>
<dbReference type="AlphaFoldDB" id="A0A7W5ZVD3"/>
<organism evidence="2 3">
    <name type="scientific">Novosphingobium hassiacum</name>
    <dbReference type="NCBI Taxonomy" id="173676"/>
    <lineage>
        <taxon>Bacteria</taxon>
        <taxon>Pseudomonadati</taxon>
        <taxon>Pseudomonadota</taxon>
        <taxon>Alphaproteobacteria</taxon>
        <taxon>Sphingomonadales</taxon>
        <taxon>Sphingomonadaceae</taxon>
        <taxon>Novosphingobium</taxon>
    </lineage>
</organism>
<dbReference type="EMBL" id="JACICY010000002">
    <property type="protein sequence ID" value="MBB3859783.1"/>
    <property type="molecule type" value="Genomic_DNA"/>
</dbReference>
<comment type="caution">
    <text evidence="2">The sequence shown here is derived from an EMBL/GenBank/DDBJ whole genome shotgun (WGS) entry which is preliminary data.</text>
</comment>
<accession>A0A7W5ZVD3</accession>
<dbReference type="RefSeq" id="WP_183612068.1">
    <property type="nucleotide sequence ID" value="NZ_JACICY010000002.1"/>
</dbReference>
<gene>
    <name evidence="2" type="ORF">GGQ88_001044</name>
</gene>
<evidence type="ECO:0000256" key="1">
    <source>
        <dbReference type="SAM" id="MobiDB-lite"/>
    </source>
</evidence>
<name>A0A7W5ZVD3_9SPHN</name>
<protein>
    <submittedName>
        <fullName evidence="2">Uncharacterized protein</fullName>
    </submittedName>
</protein>
<evidence type="ECO:0000313" key="3">
    <source>
        <dbReference type="Proteomes" id="UP000562395"/>
    </source>
</evidence>
<evidence type="ECO:0000313" key="2">
    <source>
        <dbReference type="EMBL" id="MBB3859783.1"/>
    </source>
</evidence>
<keyword evidence="3" id="KW-1185">Reference proteome</keyword>
<dbReference type="Proteomes" id="UP000562395">
    <property type="component" value="Unassembled WGS sequence"/>
</dbReference>
<proteinExistence type="predicted"/>
<feature type="region of interest" description="Disordered" evidence="1">
    <location>
        <begin position="79"/>
        <end position="112"/>
    </location>
</feature>